<dbReference type="InterPro" id="IPR052906">
    <property type="entry name" value="Type_IV_Methyl-Rstrct_Enzyme"/>
</dbReference>
<dbReference type="InterPro" id="IPR011856">
    <property type="entry name" value="tRNA_endonuc-like_dom_sf"/>
</dbReference>
<sequence length="245" mass="28138">MARCSSCGSRFILPIHDPDRLLEWARTAPWHRLRRFVRKSGARGQSRSTIDQFVGIVERRRWQEQDRERYETARAKNQCVLTRRQKIWARSDRRMQRLRTLTDLRNLEPVEFERLVARLFSQQDEYMGTPVGGSGDDGIDVRIFTSDGALWAVAQCKRYGSRNRVSSSEIRDFAGAYMLSGAERGFFFTTGSFTHAARRTADAYKWLETYNGPRLVDYIATRDAQLDGLDGVPATQSRGIDSGKS</sequence>
<dbReference type="AlphaFoldDB" id="A0A5C5WLZ0"/>
<feature type="domain" description="Restriction endonuclease type IV Mrr" evidence="1">
    <location>
        <begin position="104"/>
        <end position="218"/>
    </location>
</feature>
<dbReference type="InterPro" id="IPR011335">
    <property type="entry name" value="Restrct_endonuc-II-like"/>
</dbReference>
<reference evidence="2 3" key="1">
    <citation type="submission" date="2019-02" db="EMBL/GenBank/DDBJ databases">
        <title>Deep-cultivation of Planctomycetes and their phenomic and genomic characterization uncovers novel biology.</title>
        <authorList>
            <person name="Wiegand S."/>
            <person name="Jogler M."/>
            <person name="Boedeker C."/>
            <person name="Pinto D."/>
            <person name="Vollmers J."/>
            <person name="Rivas-Marin E."/>
            <person name="Kohn T."/>
            <person name="Peeters S.H."/>
            <person name="Heuer A."/>
            <person name="Rast P."/>
            <person name="Oberbeckmann S."/>
            <person name="Bunk B."/>
            <person name="Jeske O."/>
            <person name="Meyerdierks A."/>
            <person name="Storesund J.E."/>
            <person name="Kallscheuer N."/>
            <person name="Luecker S."/>
            <person name="Lage O.M."/>
            <person name="Pohl T."/>
            <person name="Merkel B.J."/>
            <person name="Hornburger P."/>
            <person name="Mueller R.-W."/>
            <person name="Bruemmer F."/>
            <person name="Labrenz M."/>
            <person name="Spormann A.M."/>
            <person name="Op Den Camp H."/>
            <person name="Overmann J."/>
            <person name="Amann R."/>
            <person name="Jetten M.S.M."/>
            <person name="Mascher T."/>
            <person name="Medema M.H."/>
            <person name="Devos D.P."/>
            <person name="Kaster A.-K."/>
            <person name="Ovreas L."/>
            <person name="Rohde M."/>
            <person name="Galperin M.Y."/>
            <person name="Jogler C."/>
        </authorList>
    </citation>
    <scope>NUCLEOTIDE SEQUENCE [LARGE SCALE GENOMIC DNA]</scope>
    <source>
        <strain evidence="2 3">CA85</strain>
    </source>
</reference>
<proteinExistence type="predicted"/>
<comment type="caution">
    <text evidence="2">The sequence shown here is derived from an EMBL/GenBank/DDBJ whole genome shotgun (WGS) entry which is preliminary data.</text>
</comment>
<dbReference type="PANTHER" id="PTHR30015:SF7">
    <property type="entry name" value="TYPE IV METHYL-DIRECTED RESTRICTION ENZYME ECOKMRR"/>
    <property type="match status" value="1"/>
</dbReference>
<dbReference type="Proteomes" id="UP000318053">
    <property type="component" value="Unassembled WGS sequence"/>
</dbReference>
<keyword evidence="2" id="KW-0255">Endonuclease</keyword>
<evidence type="ECO:0000313" key="3">
    <source>
        <dbReference type="Proteomes" id="UP000318053"/>
    </source>
</evidence>
<dbReference type="InterPro" id="IPR007560">
    <property type="entry name" value="Restrct_endonuc_IV_Mrr"/>
</dbReference>
<dbReference type="GO" id="GO:0015666">
    <property type="term" value="F:restriction endodeoxyribonuclease activity"/>
    <property type="evidence" value="ECO:0007669"/>
    <property type="project" value="TreeGrafter"/>
</dbReference>
<dbReference type="GO" id="GO:0003677">
    <property type="term" value="F:DNA binding"/>
    <property type="evidence" value="ECO:0007669"/>
    <property type="project" value="InterPro"/>
</dbReference>
<dbReference type="Gene3D" id="3.40.1350.10">
    <property type="match status" value="1"/>
</dbReference>
<dbReference type="PANTHER" id="PTHR30015">
    <property type="entry name" value="MRR RESTRICTION SYSTEM PROTEIN"/>
    <property type="match status" value="1"/>
</dbReference>
<keyword evidence="2" id="KW-0540">Nuclease</keyword>
<gene>
    <name evidence="2" type="ORF">CA85_52090</name>
</gene>
<evidence type="ECO:0000313" key="2">
    <source>
        <dbReference type="EMBL" id="TWT51678.1"/>
    </source>
</evidence>
<dbReference type="EMBL" id="SJPK01000042">
    <property type="protein sequence ID" value="TWT51678.1"/>
    <property type="molecule type" value="Genomic_DNA"/>
</dbReference>
<dbReference type="SUPFAM" id="SSF52980">
    <property type="entry name" value="Restriction endonuclease-like"/>
    <property type="match status" value="1"/>
</dbReference>
<keyword evidence="2" id="KW-0378">Hydrolase</keyword>
<accession>A0A5C5WLZ0</accession>
<evidence type="ECO:0000259" key="1">
    <source>
        <dbReference type="Pfam" id="PF04471"/>
    </source>
</evidence>
<dbReference type="Pfam" id="PF04471">
    <property type="entry name" value="Mrr_cat"/>
    <property type="match status" value="1"/>
</dbReference>
<protein>
    <submittedName>
        <fullName evidence="2">Restriction endonuclease</fullName>
    </submittedName>
</protein>
<name>A0A5C5WLZ0_9BACT</name>
<organism evidence="2 3">
    <name type="scientific">Allorhodopirellula solitaria</name>
    <dbReference type="NCBI Taxonomy" id="2527987"/>
    <lineage>
        <taxon>Bacteria</taxon>
        <taxon>Pseudomonadati</taxon>
        <taxon>Planctomycetota</taxon>
        <taxon>Planctomycetia</taxon>
        <taxon>Pirellulales</taxon>
        <taxon>Pirellulaceae</taxon>
        <taxon>Allorhodopirellula</taxon>
    </lineage>
</organism>
<keyword evidence="3" id="KW-1185">Reference proteome</keyword>
<dbReference type="GO" id="GO:0009307">
    <property type="term" value="P:DNA restriction-modification system"/>
    <property type="evidence" value="ECO:0007669"/>
    <property type="project" value="InterPro"/>
</dbReference>